<dbReference type="EMBL" id="JAOZEV010000009">
    <property type="protein sequence ID" value="MCV9933140.1"/>
    <property type="molecule type" value="Genomic_DNA"/>
</dbReference>
<dbReference type="PANTHER" id="PTHR30068">
    <property type="entry name" value="URONATE ISOMERASE"/>
    <property type="match status" value="1"/>
</dbReference>
<evidence type="ECO:0000313" key="8">
    <source>
        <dbReference type="EMBL" id="MCV9933140.1"/>
    </source>
</evidence>
<dbReference type="GO" id="GO:0042840">
    <property type="term" value="P:D-glucuronate catabolic process"/>
    <property type="evidence" value="ECO:0007669"/>
    <property type="project" value="TreeGrafter"/>
</dbReference>
<evidence type="ECO:0000256" key="1">
    <source>
        <dbReference type="ARBA" id="ARBA00001165"/>
    </source>
</evidence>
<dbReference type="InterPro" id="IPR032466">
    <property type="entry name" value="Metal_Hydrolase"/>
</dbReference>
<evidence type="ECO:0000256" key="6">
    <source>
        <dbReference type="ARBA" id="ARBA00023235"/>
    </source>
</evidence>
<dbReference type="NCBIfam" id="NF002794">
    <property type="entry name" value="PRK02925.1"/>
    <property type="match status" value="1"/>
</dbReference>
<dbReference type="Proteomes" id="UP001151133">
    <property type="component" value="Unassembled WGS sequence"/>
</dbReference>
<evidence type="ECO:0000313" key="9">
    <source>
        <dbReference type="Proteomes" id="UP001151133"/>
    </source>
</evidence>
<dbReference type="Pfam" id="PF02614">
    <property type="entry name" value="UxaC"/>
    <property type="match status" value="1"/>
</dbReference>
<dbReference type="Gene3D" id="1.10.2020.10">
    <property type="entry name" value="uronate isomerase, domain 2, chain A"/>
    <property type="match status" value="1"/>
</dbReference>
<evidence type="ECO:0000256" key="7">
    <source>
        <dbReference type="HAMAP-Rule" id="MF_00675"/>
    </source>
</evidence>
<comment type="catalytic activity">
    <reaction evidence="7">
        <text>aldehydo-D-galacturonate = keto-D-tagaturonate</text>
        <dbReference type="Rhea" id="RHEA:27702"/>
        <dbReference type="ChEBI" id="CHEBI:12952"/>
        <dbReference type="ChEBI" id="CHEBI:17886"/>
    </reaction>
</comment>
<dbReference type="EC" id="5.3.1.12" evidence="4 7"/>
<evidence type="ECO:0000256" key="2">
    <source>
        <dbReference type="ARBA" id="ARBA00004892"/>
    </source>
</evidence>
<dbReference type="Gene3D" id="3.20.20.140">
    <property type="entry name" value="Metal-dependent hydrolases"/>
    <property type="match status" value="1"/>
</dbReference>
<name>A0A9X2ZLR5_9FLAO</name>
<evidence type="ECO:0000256" key="3">
    <source>
        <dbReference type="ARBA" id="ARBA00008397"/>
    </source>
</evidence>
<dbReference type="SUPFAM" id="SSF51556">
    <property type="entry name" value="Metallo-dependent hydrolases"/>
    <property type="match status" value="1"/>
</dbReference>
<keyword evidence="9" id="KW-1185">Reference proteome</keyword>
<dbReference type="HAMAP" id="MF_00675">
    <property type="entry name" value="UxaC"/>
    <property type="match status" value="1"/>
</dbReference>
<dbReference type="InterPro" id="IPR003766">
    <property type="entry name" value="Uronate_isomerase"/>
</dbReference>
<comment type="pathway">
    <text evidence="2 7">Carbohydrate metabolism; pentose and glucuronate interconversion.</text>
</comment>
<comment type="similarity">
    <text evidence="3 7">Belongs to the metallo-dependent hydrolases superfamily. Uronate isomerase family.</text>
</comment>
<dbReference type="RefSeq" id="WP_264287375.1">
    <property type="nucleotide sequence ID" value="NZ_JAOZEV010000009.1"/>
</dbReference>
<dbReference type="GO" id="GO:0019698">
    <property type="term" value="P:D-galacturonate catabolic process"/>
    <property type="evidence" value="ECO:0007669"/>
    <property type="project" value="TreeGrafter"/>
</dbReference>
<gene>
    <name evidence="7 8" type="primary">uxaC</name>
    <name evidence="8" type="ORF">OIU80_12675</name>
</gene>
<keyword evidence="6 7" id="KW-0413">Isomerase</keyword>
<proteinExistence type="inferred from homology"/>
<reference evidence="8" key="1">
    <citation type="submission" date="2022-10" db="EMBL/GenBank/DDBJ databases">
        <title>Two novel species of Flavobacterium.</title>
        <authorList>
            <person name="Liu Q."/>
            <person name="Xin Y.-H."/>
        </authorList>
    </citation>
    <scope>NUCLEOTIDE SEQUENCE</scope>
    <source>
        <strain evidence="8">LS1R47</strain>
    </source>
</reference>
<sequence>MSATQPFINDNFLLENKFAEELYHNYSKNQPIIDYHNHLNPQFIAENKIFENTTQVWINGDHYKWRAMRTLGINEQFITGNGSDKDKFLNWAKTVPYTMRNPLYHWTHLELARYFDIYDLLNEKSAERIYIETSEKINSDAYSTQNLLKKVNAEVVCTTEDPIDNLEYHQKLAKNPIGTKMSTAFRPDKAILISNDGYNQYIDILGEVAGITISSYTDLCNALKNRIEYFSQNGCKLSDHGLDQIYFENFTESEINSIFKKKRENQIITPDEALKFQSAVLLFLSETYHEFGWVQQFHLGALRNNNARMHRILGPDTGWDSIGDYPQAQKLSSFLNALDSKDKLTKTIIYNLNPADNEVMATMIGNFNDGSIRGKVQFGSGWWFLDQKDGMTKQLNALSNMGLISCFVGMLTDSRSFLSFPRHEYFRRILCNLLGDEIKRGELPNDMEWIGKMVQDISYNNAKEYFKF</sequence>
<accession>A0A9X2ZLR5</accession>
<dbReference type="GO" id="GO:0008880">
    <property type="term" value="F:glucuronate isomerase activity"/>
    <property type="evidence" value="ECO:0007669"/>
    <property type="project" value="UniProtKB-UniRule"/>
</dbReference>
<evidence type="ECO:0000256" key="5">
    <source>
        <dbReference type="ARBA" id="ARBA00020555"/>
    </source>
</evidence>
<comment type="catalytic activity">
    <reaction evidence="1 7">
        <text>D-glucuronate = D-fructuronate</text>
        <dbReference type="Rhea" id="RHEA:13049"/>
        <dbReference type="ChEBI" id="CHEBI:58720"/>
        <dbReference type="ChEBI" id="CHEBI:59863"/>
        <dbReference type="EC" id="5.3.1.12"/>
    </reaction>
</comment>
<protein>
    <recommendedName>
        <fullName evidence="5 7">Uronate isomerase</fullName>
        <ecNumber evidence="4 7">5.3.1.12</ecNumber>
    </recommendedName>
    <alternativeName>
        <fullName evidence="7">Glucuronate isomerase</fullName>
    </alternativeName>
    <alternativeName>
        <fullName evidence="7">Uronic isomerase</fullName>
    </alternativeName>
</protein>
<evidence type="ECO:0000256" key="4">
    <source>
        <dbReference type="ARBA" id="ARBA00012546"/>
    </source>
</evidence>
<organism evidence="8 9">
    <name type="scientific">Flavobacterium frigoritolerans</name>
    <dbReference type="NCBI Taxonomy" id="2987686"/>
    <lineage>
        <taxon>Bacteria</taxon>
        <taxon>Pseudomonadati</taxon>
        <taxon>Bacteroidota</taxon>
        <taxon>Flavobacteriia</taxon>
        <taxon>Flavobacteriales</taxon>
        <taxon>Flavobacteriaceae</taxon>
        <taxon>Flavobacterium</taxon>
    </lineage>
</organism>
<dbReference type="PANTHER" id="PTHR30068:SF4">
    <property type="entry name" value="URONATE ISOMERASE"/>
    <property type="match status" value="1"/>
</dbReference>
<dbReference type="AlphaFoldDB" id="A0A9X2ZLR5"/>
<comment type="caution">
    <text evidence="8">The sequence shown here is derived from an EMBL/GenBank/DDBJ whole genome shotgun (WGS) entry which is preliminary data.</text>
</comment>